<dbReference type="Proteomes" id="UP001462640">
    <property type="component" value="Unassembled WGS sequence"/>
</dbReference>
<organism evidence="1 2">
    <name type="scientific">Roseateles flavus</name>
    <dbReference type="NCBI Taxonomy" id="3149041"/>
    <lineage>
        <taxon>Bacteria</taxon>
        <taxon>Pseudomonadati</taxon>
        <taxon>Pseudomonadota</taxon>
        <taxon>Betaproteobacteria</taxon>
        <taxon>Burkholderiales</taxon>
        <taxon>Sphaerotilaceae</taxon>
        <taxon>Roseateles</taxon>
    </lineage>
</organism>
<gene>
    <name evidence="1" type="ORF">ABDJ40_00425</name>
</gene>
<keyword evidence="2" id="KW-1185">Reference proteome</keyword>
<comment type="caution">
    <text evidence="1">The sequence shown here is derived from an EMBL/GenBank/DDBJ whole genome shotgun (WGS) entry which is preliminary data.</text>
</comment>
<dbReference type="RefSeq" id="WP_347604600.1">
    <property type="nucleotide sequence ID" value="NZ_JBDPZC010000001.1"/>
</dbReference>
<evidence type="ECO:0000313" key="1">
    <source>
        <dbReference type="EMBL" id="MEO3711225.1"/>
    </source>
</evidence>
<dbReference type="NCBIfam" id="TIGR04353">
    <property type="entry name" value="PqqD_rel_X"/>
    <property type="match status" value="1"/>
</dbReference>
<accession>A0ABV0G868</accession>
<dbReference type="EMBL" id="JBDPZC010000001">
    <property type="protein sequence ID" value="MEO3711225.1"/>
    <property type="molecule type" value="Genomic_DNA"/>
</dbReference>
<sequence>MHPLAEFHWRCWGEDWVLFDKGSGQTLQLDALLVAALTELEQSPATLAELQQRLPLLLERALPEEVWPGLSQGLGFLAEQGLLRHSAHEA</sequence>
<proteinExistence type="predicted"/>
<protein>
    <submittedName>
        <fullName evidence="1">HPr-rel-A system PqqD family peptide chaperone</fullName>
    </submittedName>
</protein>
<evidence type="ECO:0000313" key="2">
    <source>
        <dbReference type="Proteomes" id="UP001462640"/>
    </source>
</evidence>
<reference evidence="1 2" key="1">
    <citation type="submission" date="2024-05" db="EMBL/GenBank/DDBJ databases">
        <title>Roseateles sp. 2.12 16S ribosomal RNA gene Genome sequencing and assembly.</title>
        <authorList>
            <person name="Woo H."/>
        </authorList>
    </citation>
    <scope>NUCLEOTIDE SEQUENCE [LARGE SCALE GENOMIC DNA]</scope>
    <source>
        <strain evidence="1 2">2.12</strain>
    </source>
</reference>
<name>A0ABV0G868_9BURK</name>
<dbReference type="InterPro" id="IPR027599">
    <property type="entry name" value="PqqD-rel_X"/>
</dbReference>